<name>A0ABQ5RMQ1_9CHLO</name>
<accession>A0ABQ5RMQ1</accession>
<feature type="region of interest" description="Disordered" evidence="1">
    <location>
        <begin position="570"/>
        <end position="590"/>
    </location>
</feature>
<feature type="compositionally biased region" description="Polar residues" evidence="1">
    <location>
        <begin position="866"/>
        <end position="876"/>
    </location>
</feature>
<feature type="region of interest" description="Disordered" evidence="1">
    <location>
        <begin position="828"/>
        <end position="876"/>
    </location>
</feature>
<feature type="compositionally biased region" description="Gly residues" evidence="1">
    <location>
        <begin position="984"/>
        <end position="996"/>
    </location>
</feature>
<feature type="transmembrane region" description="Helical" evidence="2">
    <location>
        <begin position="1849"/>
        <end position="1875"/>
    </location>
</feature>
<feature type="compositionally biased region" description="Pro residues" evidence="1">
    <location>
        <begin position="679"/>
        <end position="731"/>
    </location>
</feature>
<dbReference type="Proteomes" id="UP001165090">
    <property type="component" value="Unassembled WGS sequence"/>
</dbReference>
<feature type="region of interest" description="Disordered" evidence="1">
    <location>
        <begin position="1378"/>
        <end position="1398"/>
    </location>
</feature>
<evidence type="ECO:0000313" key="4">
    <source>
        <dbReference type="Proteomes" id="UP001165090"/>
    </source>
</evidence>
<proteinExistence type="predicted"/>
<feature type="compositionally biased region" description="Low complexity" evidence="1">
    <location>
        <begin position="570"/>
        <end position="579"/>
    </location>
</feature>
<keyword evidence="2" id="KW-1133">Transmembrane helix</keyword>
<feature type="region of interest" description="Disordered" evidence="1">
    <location>
        <begin position="1271"/>
        <end position="1331"/>
    </location>
</feature>
<evidence type="ECO:0000256" key="1">
    <source>
        <dbReference type="SAM" id="MobiDB-lite"/>
    </source>
</evidence>
<organism evidence="3 4">
    <name type="scientific">Volvox africanus</name>
    <dbReference type="NCBI Taxonomy" id="51714"/>
    <lineage>
        <taxon>Eukaryota</taxon>
        <taxon>Viridiplantae</taxon>
        <taxon>Chlorophyta</taxon>
        <taxon>core chlorophytes</taxon>
        <taxon>Chlorophyceae</taxon>
        <taxon>CS clade</taxon>
        <taxon>Chlamydomonadales</taxon>
        <taxon>Volvocaceae</taxon>
        <taxon>Volvox</taxon>
    </lineage>
</organism>
<feature type="region of interest" description="Disordered" evidence="1">
    <location>
        <begin position="903"/>
        <end position="925"/>
    </location>
</feature>
<evidence type="ECO:0000313" key="3">
    <source>
        <dbReference type="EMBL" id="GLI58724.1"/>
    </source>
</evidence>
<evidence type="ECO:0000256" key="2">
    <source>
        <dbReference type="SAM" id="Phobius"/>
    </source>
</evidence>
<keyword evidence="2" id="KW-0812">Transmembrane</keyword>
<feature type="compositionally biased region" description="Low complexity" evidence="1">
    <location>
        <begin position="1283"/>
        <end position="1292"/>
    </location>
</feature>
<feature type="compositionally biased region" description="Low complexity" evidence="1">
    <location>
        <begin position="1387"/>
        <end position="1398"/>
    </location>
</feature>
<feature type="region of interest" description="Disordered" evidence="1">
    <location>
        <begin position="977"/>
        <end position="1029"/>
    </location>
</feature>
<feature type="region of interest" description="Disordered" evidence="1">
    <location>
        <begin position="650"/>
        <end position="799"/>
    </location>
</feature>
<keyword evidence="4" id="KW-1185">Reference proteome</keyword>
<feature type="compositionally biased region" description="Polar residues" evidence="1">
    <location>
        <begin position="768"/>
        <end position="781"/>
    </location>
</feature>
<keyword evidence="2" id="KW-0472">Membrane</keyword>
<comment type="caution">
    <text evidence="3">The sequence shown here is derived from an EMBL/GenBank/DDBJ whole genome shotgun (WGS) entry which is preliminary data.</text>
</comment>
<feature type="transmembrane region" description="Helical" evidence="2">
    <location>
        <begin position="1882"/>
        <end position="1908"/>
    </location>
</feature>
<feature type="compositionally biased region" description="Acidic residues" evidence="1">
    <location>
        <begin position="1001"/>
        <end position="1019"/>
    </location>
</feature>
<feature type="region of interest" description="Disordered" evidence="1">
    <location>
        <begin position="1192"/>
        <end position="1213"/>
    </location>
</feature>
<protein>
    <submittedName>
        <fullName evidence="3">Uncharacterized protein</fullName>
    </submittedName>
</protein>
<dbReference type="PANTHER" id="PTHR24216:SF65">
    <property type="entry name" value="PAXILLIN-LIKE PROTEIN 1"/>
    <property type="match status" value="1"/>
</dbReference>
<dbReference type="EMBL" id="BSDZ01000003">
    <property type="protein sequence ID" value="GLI58724.1"/>
    <property type="molecule type" value="Genomic_DNA"/>
</dbReference>
<reference evidence="3 4" key="1">
    <citation type="journal article" date="2023" name="IScience">
        <title>Expanded male sex-determining region conserved during the evolution of homothallism in the green alga Volvox.</title>
        <authorList>
            <person name="Yamamoto K."/>
            <person name="Matsuzaki R."/>
            <person name="Mahakham W."/>
            <person name="Heman W."/>
            <person name="Sekimoto H."/>
            <person name="Kawachi M."/>
            <person name="Minakuchi Y."/>
            <person name="Toyoda A."/>
            <person name="Nozaki H."/>
        </authorList>
    </citation>
    <scope>NUCLEOTIDE SEQUENCE [LARGE SCALE GENOMIC DNA]</scope>
    <source>
        <strain evidence="3 4">NIES-4468</strain>
    </source>
</reference>
<sequence length="1968" mass="209143">MASYGAPAPQPILPRAGSSVTATPLVQIRTRLVTGLPDGYRCMVLEVSSGKTTLKSSLWTVNKGDVFCEFWARLQYPIDGKVEVKVTPTAPLGRAKLFYRVREHAVYATLDLQADAVDAAEAQQGRGHEGAGGVWRSVTLPLQTRTLGDLILGHHHEAAPVTAHLQMDYCVVMMRVDVSRHPELELLCPLARPLHSYAHGGFMGAALSMMADPQWATILMESIGEEDAKMLGHIRELTDLRDSGNTFARREMLPLMLVLENSPLLCAYGLVRSGCTKPPSEAAVLASSTVHFLGRPPYTWQAFDLPPSCVPRMLQPLLALQQQEQLQQPLGTGPNFNRYGYAPLGLEWDLWLSPDEPADLSQAVVDHGSARDLVQQAIAMALRCHTVAKSMGRRHNRMHGISPSRWLVDFATALNLAVLGRAQHPLPLWGPPRSGAVGAPLISYDDGATCPTLQSYLSVGIASLRIRPPTRPYTSAAAASFDLPNVDWLAVRVKVVGNTHTHTPLWLRKFGEVELESADAPSAMAEVKAAESGAAALPPAAASDRAMKLPRPAKRANEYTCLDLEGPAAAPAQEGSAASHGGTPRGSGSATLYPVEAGDLGRSFVLLEVYNMFASPSPVARALVPLHGLEGRSKGTITLTSALRPRKQVRAFQGGSLDKVTTGNPAGGSMAAEGTNPAATPPPAPPPPAPPPPAPPPPAPPPPAPPPPPPIPPASSQSPPPIEMPQHPLPQEPQTARQLGEGGVQRPNPLSLRNRHASATGHVHGPLQQRNGQQHRSSIFSCQPAEGNGSARCAPPSPQRMWRAGHSTCAGFGYHVESIDVEEHEAACHPGGVGTSRRELAAPGPLGESNESRPQSLRWGMPSRASHLSGNTGPSISRSVTLGSHVREVLMLPAFLRGPGTVAGTAPGPAAPTPQRPPVSRGSSMLHMRSGSMARRLVQMSTMPRLRQNGTLPEMFERGLLGLKDIADLELQRDAGDHRFSADGHGGNAGSDGGAQGADELNSDAEEDDGEGEYEDVEEGIPSGRDGAAAGGDSILDLSHVVISGAVGDGFPPQGRGAVVLTLRWETLTVLQAAQQLYNLPPHVAQSCTAMMASPGGLFLDIKSGYSKAAHLRSFASTLAGIGVHVKAICSFVPKQIDFGDQPRPSNPKPAIAAAAATEGASYPPSKAAAAAEPAPLAADRVSAAVAREVTSNLHSAPPSQVPPAAPPSQGMAGMGSGLLGKLAGPGPRSFDAVLFFHGLNGLQLACEAGRIAPGTCVLFNGASMLLEDPGAAIAPPPQPSNAGEQAQVGEAAEGEVDATGQAIEATQVSLEGSDKEPEAEDNSNGRCSDAKAITASRHSCSGTLMGTDDSNHLEAPAAKGQPTIEAARLPFGAEASASGRAGVREGSQAGSASKSGSPAKMCAEVMKRGSGGLLVAADNLPALVDREAWLRYVTVVDIFKIYGGIYVQEPDCCPAAVDALIQLTNNNPGLLPLGFAYGHLGSKAVAVAGHVGRGLAAQQILEELSSRKALSDKVRQWITEGVHVGASDQVYVSWGRRLLTGTETLWMHGQELLLRLLADYDRGATNLQDEGADLLGLLDGLGGFKFVFSRFHKHYEATSPFTFLEVGFNFNYTKALLRLLRNRGALAAMSPSSKVDTAVWLATESSLRLWVQRCFLRVGRHKHIKEALVCLVESCTQQEFEEICKALGDFCTIRRAVQGWSRASGWSYLRRIRCAQDHWSGGHADSSLIIDGACNYGFIRYARRLPGGGVALGQGLEEAIAAAHGGAVPEGTGGVSCSEVAAGIGEEEGIMPATPVKWHQWRFLRQPEPPTLWLAPDGVMVTLDPRHTRDKVWMLRLWRLIRKVSCCALTWCFQYCLSTCTCCCSFIFVCPILWQPYCRTALLPLVLSIGAVGFWWFLIILTVVVTVEVMNDYEQMLQTKQLLPEPPFPNPHHHNPPPSRHWDGNDSSIASSLFPSAALPFFTPGPQ</sequence>
<dbReference type="PANTHER" id="PTHR24216">
    <property type="entry name" value="PAXILLIN-RELATED"/>
    <property type="match status" value="1"/>
</dbReference>
<gene>
    <name evidence="3" type="ORF">VaNZ11_000477</name>
</gene>